<evidence type="ECO:0000313" key="2">
    <source>
        <dbReference type="Proteomes" id="UP001148629"/>
    </source>
</evidence>
<dbReference type="EMBL" id="JANRMS010001409">
    <property type="protein sequence ID" value="KAJ3528434.1"/>
    <property type="molecule type" value="Genomic_DNA"/>
</dbReference>
<reference evidence="1" key="1">
    <citation type="submission" date="2022-08" db="EMBL/GenBank/DDBJ databases">
        <title>Genome Sequence of Fusarium decemcellulare.</title>
        <authorList>
            <person name="Buettner E."/>
        </authorList>
    </citation>
    <scope>NUCLEOTIDE SEQUENCE</scope>
    <source>
        <strain evidence="1">Babe19</strain>
    </source>
</reference>
<sequence length="444" mass="50647">MNGSGFSSVSEISEVLHGSFDIDGLELLSTKNRLRASWTHLQKSNSSATVCLPQPFGTLLIQVPKLTLLQFTTTYLPPAFLTETKPKTQKVVPTWNYAAVQVYGKATVYVDSKSEETSAYLNLQINALTRHMEIGIMNHTGEGDRPEPWEVSDAPERYTELLKKEIIGVEIKVERMEGKFKMSQEEPAGDRAGVIEGLRALGTDTGRQVADLVGERQELKCLHGLPARGAMSANYWESTQRRFWQFTKDQLTTMRQKLEDDNAELVRMFPLPQQRHLNIYFNQQLIRLAKRLTIRQQSMATAQVYMKRFYSKVEIRRTNPYLVIATAIYLACKMEESPQHIRLIVTEARQMWGDLVAIDTSKLGECEFFMISEMRSQLIVHQPYRSITALRSELSLVEEEVQLARSVVNDHYMTDLPLLYAPHIIALVAILLALVLRPNNSRRV</sequence>
<evidence type="ECO:0000313" key="1">
    <source>
        <dbReference type="EMBL" id="KAJ3528434.1"/>
    </source>
</evidence>
<dbReference type="Proteomes" id="UP001148629">
    <property type="component" value="Unassembled WGS sequence"/>
</dbReference>
<proteinExistence type="predicted"/>
<comment type="caution">
    <text evidence="1">The sequence shown here is derived from an EMBL/GenBank/DDBJ whole genome shotgun (WGS) entry which is preliminary data.</text>
</comment>
<protein>
    <submittedName>
        <fullName evidence="1">Uncharacterized protein</fullName>
    </submittedName>
</protein>
<organism evidence="1 2">
    <name type="scientific">Fusarium decemcellulare</name>
    <dbReference type="NCBI Taxonomy" id="57161"/>
    <lineage>
        <taxon>Eukaryota</taxon>
        <taxon>Fungi</taxon>
        <taxon>Dikarya</taxon>
        <taxon>Ascomycota</taxon>
        <taxon>Pezizomycotina</taxon>
        <taxon>Sordariomycetes</taxon>
        <taxon>Hypocreomycetidae</taxon>
        <taxon>Hypocreales</taxon>
        <taxon>Nectriaceae</taxon>
        <taxon>Fusarium</taxon>
        <taxon>Fusarium decemcellulare species complex</taxon>
    </lineage>
</organism>
<gene>
    <name evidence="1" type="ORF">NM208_g10201</name>
</gene>
<accession>A0ACC1RYQ7</accession>
<name>A0ACC1RYQ7_9HYPO</name>
<keyword evidence="2" id="KW-1185">Reference proteome</keyword>